<sequence length="78" mass="9075">MDTIEECTTGFDCPTRCYQSTLFLGFYDLYLKLCLTGTARRLGSDQDATSRLCLWDFVIFTNFECYGNFSKYIMSLFI</sequence>
<dbReference type="EMBL" id="PDCK01000040">
    <property type="protein sequence ID" value="PRQ52422.1"/>
    <property type="molecule type" value="Genomic_DNA"/>
</dbReference>
<dbReference type="Proteomes" id="UP000238479">
    <property type="component" value="Chromosome 2"/>
</dbReference>
<keyword evidence="2" id="KW-1185">Reference proteome</keyword>
<protein>
    <submittedName>
        <fullName evidence="1">Uncharacterized protein</fullName>
    </submittedName>
</protein>
<dbReference type="Gramene" id="PRQ52422">
    <property type="protein sequence ID" value="PRQ52422"/>
    <property type="gene ID" value="RchiOBHm_Chr2g0155331"/>
</dbReference>
<evidence type="ECO:0000313" key="2">
    <source>
        <dbReference type="Proteomes" id="UP000238479"/>
    </source>
</evidence>
<accession>A0A2P6S161</accession>
<organism evidence="1 2">
    <name type="scientific">Rosa chinensis</name>
    <name type="common">China rose</name>
    <dbReference type="NCBI Taxonomy" id="74649"/>
    <lineage>
        <taxon>Eukaryota</taxon>
        <taxon>Viridiplantae</taxon>
        <taxon>Streptophyta</taxon>
        <taxon>Embryophyta</taxon>
        <taxon>Tracheophyta</taxon>
        <taxon>Spermatophyta</taxon>
        <taxon>Magnoliopsida</taxon>
        <taxon>eudicotyledons</taxon>
        <taxon>Gunneridae</taxon>
        <taxon>Pentapetalae</taxon>
        <taxon>rosids</taxon>
        <taxon>fabids</taxon>
        <taxon>Rosales</taxon>
        <taxon>Rosaceae</taxon>
        <taxon>Rosoideae</taxon>
        <taxon>Rosoideae incertae sedis</taxon>
        <taxon>Rosa</taxon>
    </lineage>
</organism>
<dbReference type="AlphaFoldDB" id="A0A2P6S161"/>
<reference evidence="1 2" key="1">
    <citation type="journal article" date="2018" name="Nat. Genet.">
        <title>The Rosa genome provides new insights in the design of modern roses.</title>
        <authorList>
            <person name="Bendahmane M."/>
        </authorList>
    </citation>
    <scope>NUCLEOTIDE SEQUENCE [LARGE SCALE GENOMIC DNA]</scope>
    <source>
        <strain evidence="2">cv. Old Blush</strain>
    </source>
</reference>
<evidence type="ECO:0000313" key="1">
    <source>
        <dbReference type="EMBL" id="PRQ52422.1"/>
    </source>
</evidence>
<comment type="caution">
    <text evidence="1">The sequence shown here is derived from an EMBL/GenBank/DDBJ whole genome shotgun (WGS) entry which is preliminary data.</text>
</comment>
<name>A0A2P6S161_ROSCH</name>
<proteinExistence type="predicted"/>
<gene>
    <name evidence="1" type="ORF">RchiOBHm_Chr2g0155331</name>
</gene>